<dbReference type="EMBL" id="JXKH01000005">
    <property type="protein sequence ID" value="OJG18029.1"/>
    <property type="molecule type" value="Genomic_DNA"/>
</dbReference>
<feature type="domain" description="DUF7916" evidence="1">
    <location>
        <begin position="1"/>
        <end position="299"/>
    </location>
</feature>
<keyword evidence="3" id="KW-1185">Reference proteome</keyword>
<proteinExistence type="predicted"/>
<dbReference type="AlphaFoldDB" id="A0A1L8RE29"/>
<dbReference type="STRING" id="214095.RU97_GL002102"/>
<dbReference type="SUPFAM" id="SSF51366">
    <property type="entry name" value="Ribulose-phoshate binding barrel"/>
    <property type="match status" value="1"/>
</dbReference>
<dbReference type="InterPro" id="IPR057238">
    <property type="entry name" value="DUF7916"/>
</dbReference>
<organism evidence="2 3">
    <name type="scientific">Enterococcus canis</name>
    <dbReference type="NCBI Taxonomy" id="214095"/>
    <lineage>
        <taxon>Bacteria</taxon>
        <taxon>Bacillati</taxon>
        <taxon>Bacillota</taxon>
        <taxon>Bacilli</taxon>
        <taxon>Lactobacillales</taxon>
        <taxon>Enterococcaceae</taxon>
        <taxon>Enterococcus</taxon>
    </lineage>
</organism>
<gene>
    <name evidence="2" type="ORF">RU97_GL002102</name>
</gene>
<sequence length="299" mass="31803">MDRRELKQAIQASEGRTILSEVSAVGGPAANDITNAEVAAAYSADMILLNAFDCDMPLVLGMPGLSFDDLLQIFNGAKKPDPTVLHQLKKLIGRPLGINLEPVDANAVTMEKIDTIAAGRYATRATLQKARELGADFICLTGNPATGVTHKEIIRAIKEANEVFGGLIIAGKMHAAGVAEPILTEELVQAYIEARVDVLLLPAAGTVPGIDQETLKKMVALAQAGGVLTMAAIGTSQESADPETIREIALMDKMIGVDIHHIGDSGFGGMALPENIYTLSKTVRGLRHTMNKMGRSIRR</sequence>
<protein>
    <recommendedName>
        <fullName evidence="1">DUF7916 domain-containing protein</fullName>
    </recommendedName>
</protein>
<evidence type="ECO:0000313" key="2">
    <source>
        <dbReference type="EMBL" id="OJG18029.1"/>
    </source>
</evidence>
<dbReference type="Pfam" id="PF25509">
    <property type="entry name" value="DUF7916"/>
    <property type="match status" value="1"/>
</dbReference>
<reference evidence="2 3" key="1">
    <citation type="submission" date="2014-12" db="EMBL/GenBank/DDBJ databases">
        <title>Draft genome sequences of 29 type strains of Enterococci.</title>
        <authorList>
            <person name="Zhong Z."/>
            <person name="Sun Z."/>
            <person name="Liu W."/>
            <person name="Zhang W."/>
            <person name="Zhang H."/>
        </authorList>
    </citation>
    <scope>NUCLEOTIDE SEQUENCE [LARGE SCALE GENOMIC DNA]</scope>
    <source>
        <strain evidence="2 3">DSM 17029</strain>
    </source>
</reference>
<accession>A0A1L8RE29</accession>
<dbReference type="Proteomes" id="UP000181884">
    <property type="component" value="Unassembled WGS sequence"/>
</dbReference>
<name>A0A1L8RE29_9ENTE</name>
<evidence type="ECO:0000259" key="1">
    <source>
        <dbReference type="Pfam" id="PF25509"/>
    </source>
</evidence>
<evidence type="ECO:0000313" key="3">
    <source>
        <dbReference type="Proteomes" id="UP000181884"/>
    </source>
</evidence>
<comment type="caution">
    <text evidence="2">The sequence shown here is derived from an EMBL/GenBank/DDBJ whole genome shotgun (WGS) entry which is preliminary data.</text>
</comment>
<dbReference type="InterPro" id="IPR011060">
    <property type="entry name" value="RibuloseP-bd_barrel"/>
</dbReference>